<organism evidence="2 3">
    <name type="scientific">Paraburkholderia caribensis MBA4</name>
    <dbReference type="NCBI Taxonomy" id="1323664"/>
    <lineage>
        <taxon>Bacteria</taxon>
        <taxon>Pseudomonadati</taxon>
        <taxon>Pseudomonadota</taxon>
        <taxon>Betaproteobacteria</taxon>
        <taxon>Burkholderiales</taxon>
        <taxon>Burkholderiaceae</taxon>
        <taxon>Paraburkholderia</taxon>
    </lineage>
</organism>
<dbReference type="GeneID" id="69970576"/>
<proteinExistence type="predicted"/>
<dbReference type="EMBL" id="CP012747">
    <property type="protein sequence ID" value="ALL66634.1"/>
    <property type="molecule type" value="Genomic_DNA"/>
</dbReference>
<dbReference type="AlphaFoldDB" id="A0A0P0RE60"/>
<gene>
    <name evidence="2" type="ORF">K788_0005784</name>
</gene>
<dbReference type="RefSeq" id="WP_035988032.1">
    <property type="nucleotide sequence ID" value="NZ_CP012747.1"/>
</dbReference>
<evidence type="ECO:0000256" key="1">
    <source>
        <dbReference type="SAM" id="SignalP"/>
    </source>
</evidence>
<dbReference type="PROSITE" id="PS51257">
    <property type="entry name" value="PROKAR_LIPOPROTEIN"/>
    <property type="match status" value="1"/>
</dbReference>
<dbReference type="KEGG" id="bcai:K788_0005784"/>
<evidence type="ECO:0000313" key="3">
    <source>
        <dbReference type="Proteomes" id="UP000019146"/>
    </source>
</evidence>
<keyword evidence="1" id="KW-0732">Signal</keyword>
<keyword evidence="2" id="KW-0808">Transferase</keyword>
<reference evidence="2 3" key="1">
    <citation type="journal article" date="2014" name="Genome Announc.">
        <title>Draft Genome Sequence of the Haloacid-Degrading Burkholderia caribensis Strain MBA4.</title>
        <authorList>
            <person name="Pan Y."/>
            <person name="Kong K.F."/>
            <person name="Tsang J.S."/>
        </authorList>
    </citation>
    <scope>NUCLEOTIDE SEQUENCE [LARGE SCALE GENOMIC DNA]</scope>
    <source>
        <strain evidence="2 3">MBA4</strain>
    </source>
</reference>
<feature type="chain" id="PRO_5006054200" evidence="1">
    <location>
        <begin position="22"/>
        <end position="95"/>
    </location>
</feature>
<name>A0A0P0RE60_9BURK</name>
<dbReference type="GO" id="GO:0016740">
    <property type="term" value="F:transferase activity"/>
    <property type="evidence" value="ECO:0007669"/>
    <property type="project" value="UniProtKB-KW"/>
</dbReference>
<sequence>MKTIQTLIRVSLCAAASLTLAGCLTSTPHWDETFGSSVSQLKEMQTLNPNAGMNTDPVAGVDGPTAHAIQKNYAKSFTTPPPPINVFAVGLPGSN</sequence>
<accession>A0A0P0RE60</accession>
<feature type="signal peptide" evidence="1">
    <location>
        <begin position="1"/>
        <end position="21"/>
    </location>
</feature>
<protein>
    <submittedName>
        <fullName evidence="2">tRNA dimethylallyltransferase</fullName>
    </submittedName>
</protein>
<evidence type="ECO:0000313" key="2">
    <source>
        <dbReference type="EMBL" id="ALL66634.1"/>
    </source>
</evidence>
<dbReference type="Proteomes" id="UP000019146">
    <property type="component" value="Chromosome 2"/>
</dbReference>